<accession>A0A852W114</accession>
<feature type="region of interest" description="Disordered" evidence="4">
    <location>
        <begin position="141"/>
        <end position="160"/>
    </location>
</feature>
<dbReference type="Pfam" id="PF01047">
    <property type="entry name" value="MarR"/>
    <property type="match status" value="1"/>
</dbReference>
<dbReference type="PROSITE" id="PS50995">
    <property type="entry name" value="HTH_MARR_2"/>
    <property type="match status" value="1"/>
</dbReference>
<dbReference type="GO" id="GO:0003677">
    <property type="term" value="F:DNA binding"/>
    <property type="evidence" value="ECO:0007669"/>
    <property type="project" value="UniProtKB-KW"/>
</dbReference>
<evidence type="ECO:0000313" key="9">
    <source>
        <dbReference type="Proteomes" id="UP000549695"/>
    </source>
</evidence>
<dbReference type="AlphaFoldDB" id="A0A852W114"/>
<feature type="domain" description="HTH marR-type" evidence="5">
    <location>
        <begin position="11"/>
        <end position="143"/>
    </location>
</feature>
<dbReference type="GeneID" id="98052330"/>
<evidence type="ECO:0000256" key="2">
    <source>
        <dbReference type="ARBA" id="ARBA00023125"/>
    </source>
</evidence>
<name>A0A852W114_PSEA5</name>
<dbReference type="RefSeq" id="WP_073577942.1">
    <property type="nucleotide sequence ID" value="NZ_BAAAJZ010000001.1"/>
</dbReference>
<dbReference type="EMBL" id="PHUJ01000003">
    <property type="protein sequence ID" value="PKB32162.1"/>
    <property type="molecule type" value="Genomic_DNA"/>
</dbReference>
<sequence length="160" mass="16994">MSGPSAPQSVECDLAWALTRVARDHATAVQCVVGTLPGGQRGFQVLAAAAGDDPPTQLALARKLGVDRTVMTYLLDKVQEAGLIERRPDPNDRRARRIVLTTAGRALLCETETRLRAAEAHILAPLSPDEQGALRTLLRRVATAGTDPTSAEGEPRPPSA</sequence>
<gene>
    <name evidence="7" type="ORF">ATL51_3882</name>
    <name evidence="6" type="ORF">HDA37_002574</name>
</gene>
<dbReference type="InterPro" id="IPR000835">
    <property type="entry name" value="HTH_MarR-typ"/>
</dbReference>
<comment type="caution">
    <text evidence="6">The sequence shown here is derived from an EMBL/GenBank/DDBJ whole genome shotgun (WGS) entry which is preliminary data.</text>
</comment>
<dbReference type="InterPro" id="IPR039422">
    <property type="entry name" value="MarR/SlyA-like"/>
</dbReference>
<evidence type="ECO:0000256" key="4">
    <source>
        <dbReference type="SAM" id="MobiDB-lite"/>
    </source>
</evidence>
<keyword evidence="2 6" id="KW-0238">DNA-binding</keyword>
<organism evidence="6 9">
    <name type="scientific">Pseudonocardia alni</name>
    <name type="common">Amycolata alni</name>
    <dbReference type="NCBI Taxonomy" id="33907"/>
    <lineage>
        <taxon>Bacteria</taxon>
        <taxon>Bacillati</taxon>
        <taxon>Actinomycetota</taxon>
        <taxon>Actinomycetes</taxon>
        <taxon>Pseudonocardiales</taxon>
        <taxon>Pseudonocardiaceae</taxon>
        <taxon>Pseudonocardia</taxon>
    </lineage>
</organism>
<accession>A0AA44URB5</accession>
<dbReference type="PRINTS" id="PR00598">
    <property type="entry name" value="HTHMARR"/>
</dbReference>
<proteinExistence type="predicted"/>
<evidence type="ECO:0000259" key="5">
    <source>
        <dbReference type="PROSITE" id="PS50995"/>
    </source>
</evidence>
<evidence type="ECO:0000313" key="6">
    <source>
        <dbReference type="EMBL" id="NYG02289.1"/>
    </source>
</evidence>
<dbReference type="SMART" id="SM00347">
    <property type="entry name" value="HTH_MARR"/>
    <property type="match status" value="1"/>
</dbReference>
<reference evidence="6 9" key="1">
    <citation type="submission" date="2020-07" db="EMBL/GenBank/DDBJ databases">
        <title>Sequencing the genomes of 1000 actinobacteria strains.</title>
        <authorList>
            <person name="Klenk H.-P."/>
        </authorList>
    </citation>
    <scope>NUCLEOTIDE SEQUENCE [LARGE SCALE GENOMIC DNA]</scope>
    <source>
        <strain evidence="7 8">DSM 44104</strain>
        <strain evidence="6 9">DSM 44749</strain>
    </source>
</reference>
<evidence type="ECO:0000313" key="8">
    <source>
        <dbReference type="Proteomes" id="UP000232453"/>
    </source>
</evidence>
<protein>
    <submittedName>
        <fullName evidence="6">DNA-binding MarR family transcriptional regulator</fullName>
    </submittedName>
</protein>
<dbReference type="InterPro" id="IPR036388">
    <property type="entry name" value="WH-like_DNA-bd_sf"/>
</dbReference>
<evidence type="ECO:0000256" key="1">
    <source>
        <dbReference type="ARBA" id="ARBA00023015"/>
    </source>
</evidence>
<evidence type="ECO:0000313" key="7">
    <source>
        <dbReference type="EMBL" id="PKB32162.1"/>
    </source>
</evidence>
<dbReference type="EMBL" id="JACCCZ010000001">
    <property type="protein sequence ID" value="NYG02289.1"/>
    <property type="molecule type" value="Genomic_DNA"/>
</dbReference>
<dbReference type="GO" id="GO:0006950">
    <property type="term" value="P:response to stress"/>
    <property type="evidence" value="ECO:0007669"/>
    <property type="project" value="TreeGrafter"/>
</dbReference>
<evidence type="ECO:0000256" key="3">
    <source>
        <dbReference type="ARBA" id="ARBA00023163"/>
    </source>
</evidence>
<keyword evidence="9" id="KW-1185">Reference proteome</keyword>
<dbReference type="PANTHER" id="PTHR33164">
    <property type="entry name" value="TRANSCRIPTIONAL REGULATOR, MARR FAMILY"/>
    <property type="match status" value="1"/>
</dbReference>
<dbReference type="Proteomes" id="UP000549695">
    <property type="component" value="Unassembled WGS sequence"/>
</dbReference>
<dbReference type="Proteomes" id="UP000232453">
    <property type="component" value="Unassembled WGS sequence"/>
</dbReference>
<keyword evidence="1" id="KW-0805">Transcription regulation</keyword>
<dbReference type="GO" id="GO:0003700">
    <property type="term" value="F:DNA-binding transcription factor activity"/>
    <property type="evidence" value="ECO:0007669"/>
    <property type="project" value="InterPro"/>
</dbReference>
<dbReference type="InterPro" id="IPR036390">
    <property type="entry name" value="WH_DNA-bd_sf"/>
</dbReference>
<dbReference type="PANTHER" id="PTHR33164:SF64">
    <property type="entry name" value="TRANSCRIPTIONAL REGULATOR SLYA"/>
    <property type="match status" value="1"/>
</dbReference>
<dbReference type="Gene3D" id="1.10.10.10">
    <property type="entry name" value="Winged helix-like DNA-binding domain superfamily/Winged helix DNA-binding domain"/>
    <property type="match status" value="1"/>
</dbReference>
<dbReference type="SUPFAM" id="SSF46785">
    <property type="entry name" value="Winged helix' DNA-binding domain"/>
    <property type="match status" value="1"/>
</dbReference>
<keyword evidence="3" id="KW-0804">Transcription</keyword>